<evidence type="ECO:0000313" key="9">
    <source>
        <dbReference type="Proteomes" id="UP000030351"/>
    </source>
</evidence>
<dbReference type="RefSeq" id="WP_034895342.1">
    <property type="nucleotide sequence ID" value="NZ_JRUQ01000045.1"/>
</dbReference>
<dbReference type="InterPro" id="IPR016166">
    <property type="entry name" value="FAD-bd_PCMH"/>
</dbReference>
<reference evidence="8 9" key="1">
    <citation type="submission" date="2014-10" db="EMBL/GenBank/DDBJ databases">
        <title>Genome sequence of Erwinia typographi M043b.</title>
        <authorList>
            <person name="Chan K.-G."/>
            <person name="Tan W.-S."/>
        </authorList>
    </citation>
    <scope>NUCLEOTIDE SEQUENCE [LARGE SCALE GENOMIC DNA]</scope>
    <source>
        <strain evidence="8 9">M043b</strain>
    </source>
</reference>
<dbReference type="InterPro" id="IPR002346">
    <property type="entry name" value="Mopterin_DH_FAD-bd"/>
</dbReference>
<dbReference type="Pfam" id="PF03450">
    <property type="entry name" value="CO_deh_flav_C"/>
    <property type="match status" value="1"/>
</dbReference>
<evidence type="ECO:0000256" key="4">
    <source>
        <dbReference type="ARBA" id="ARBA00023002"/>
    </source>
</evidence>
<dbReference type="NCBIfam" id="TIGR02963">
    <property type="entry name" value="xanthine_xdhA"/>
    <property type="match status" value="1"/>
</dbReference>
<accession>A0A0A4A146</accession>
<dbReference type="PANTHER" id="PTHR45444:SF3">
    <property type="entry name" value="XANTHINE DEHYDROGENASE"/>
    <property type="match status" value="1"/>
</dbReference>
<dbReference type="Gene3D" id="3.10.20.30">
    <property type="match status" value="1"/>
</dbReference>
<dbReference type="InterPro" id="IPR014307">
    <property type="entry name" value="Xanthine_DH_ssu"/>
</dbReference>
<dbReference type="Gene3D" id="3.30.465.10">
    <property type="match status" value="1"/>
</dbReference>
<dbReference type="InterPro" id="IPR006058">
    <property type="entry name" value="2Fe2S_fd_BS"/>
</dbReference>
<dbReference type="PANTHER" id="PTHR45444">
    <property type="entry name" value="XANTHINE DEHYDROGENASE"/>
    <property type="match status" value="1"/>
</dbReference>
<feature type="domain" description="FAD-binding PCMH-type" evidence="7">
    <location>
        <begin position="187"/>
        <end position="360"/>
    </location>
</feature>
<dbReference type="Gene3D" id="3.30.390.50">
    <property type="entry name" value="CO dehydrogenase flavoprotein, C-terminal domain"/>
    <property type="match status" value="1"/>
</dbReference>
<dbReference type="PROSITE" id="PS00197">
    <property type="entry name" value="2FE2S_FER_1"/>
    <property type="match status" value="1"/>
</dbReference>
<comment type="caution">
    <text evidence="8">The sequence shown here is derived from an EMBL/GenBank/DDBJ whole genome shotgun (WGS) entry which is preliminary data.</text>
</comment>
<dbReference type="Pfam" id="PF00941">
    <property type="entry name" value="FAD_binding_5"/>
    <property type="match status" value="1"/>
</dbReference>
<dbReference type="GO" id="GO:0005506">
    <property type="term" value="F:iron ion binding"/>
    <property type="evidence" value="ECO:0007669"/>
    <property type="project" value="InterPro"/>
</dbReference>
<dbReference type="InterPro" id="IPR005107">
    <property type="entry name" value="CO_DH_flav_C"/>
</dbReference>
<dbReference type="EMBL" id="JRUQ01000045">
    <property type="protein sequence ID" value="KGT91643.1"/>
    <property type="molecule type" value="Genomic_DNA"/>
</dbReference>
<dbReference type="InterPro" id="IPR036318">
    <property type="entry name" value="FAD-bd_PCMH-like_sf"/>
</dbReference>
<dbReference type="OrthoDB" id="9775084at2"/>
<dbReference type="InterPro" id="IPR012175">
    <property type="entry name" value="Xanth_DH_ssu_bac"/>
</dbReference>
<keyword evidence="4" id="KW-0560">Oxidoreductase</keyword>
<dbReference type="InterPro" id="IPR016167">
    <property type="entry name" value="FAD-bd_PCMH_sub1"/>
</dbReference>
<keyword evidence="9" id="KW-1185">Reference proteome</keyword>
<evidence type="ECO:0000259" key="7">
    <source>
        <dbReference type="PROSITE" id="PS51387"/>
    </source>
</evidence>
<keyword evidence="1" id="KW-0285">Flavoprotein</keyword>
<organism evidence="8 9">
    <name type="scientific">Erwinia typographi</name>
    <dbReference type="NCBI Taxonomy" id="371042"/>
    <lineage>
        <taxon>Bacteria</taxon>
        <taxon>Pseudomonadati</taxon>
        <taxon>Pseudomonadota</taxon>
        <taxon>Gammaproteobacteria</taxon>
        <taxon>Enterobacterales</taxon>
        <taxon>Erwiniaceae</taxon>
        <taxon>Erwinia</taxon>
    </lineage>
</organism>
<evidence type="ECO:0000259" key="6">
    <source>
        <dbReference type="PROSITE" id="PS51085"/>
    </source>
</evidence>
<dbReference type="GO" id="GO:0071949">
    <property type="term" value="F:FAD binding"/>
    <property type="evidence" value="ECO:0007669"/>
    <property type="project" value="InterPro"/>
</dbReference>
<evidence type="ECO:0000313" key="8">
    <source>
        <dbReference type="EMBL" id="KGT91643.1"/>
    </source>
</evidence>
<dbReference type="InterPro" id="IPR002888">
    <property type="entry name" value="2Fe-2S-bd"/>
</dbReference>
<dbReference type="Gene3D" id="3.30.43.10">
    <property type="entry name" value="Uridine Diphospho-n-acetylenolpyruvylglucosamine Reductase, domain 2"/>
    <property type="match status" value="1"/>
</dbReference>
<dbReference type="PROSITE" id="PS51085">
    <property type="entry name" value="2FE2S_FER_2"/>
    <property type="match status" value="1"/>
</dbReference>
<gene>
    <name evidence="8" type="ORF">NG99_16640</name>
</gene>
<dbReference type="InterPro" id="IPR016208">
    <property type="entry name" value="Ald_Oxase/xanthine_DH-like"/>
</dbReference>
<dbReference type="InterPro" id="IPR012675">
    <property type="entry name" value="Beta-grasp_dom_sf"/>
</dbReference>
<dbReference type="Proteomes" id="UP000030351">
    <property type="component" value="Unassembled WGS sequence"/>
</dbReference>
<dbReference type="STRING" id="371042.NG99_16640"/>
<dbReference type="Pfam" id="PF01799">
    <property type="entry name" value="Fer2_2"/>
    <property type="match status" value="1"/>
</dbReference>
<dbReference type="InterPro" id="IPR001041">
    <property type="entry name" value="2Fe-2S_ferredoxin-type"/>
</dbReference>
<dbReference type="eggNOG" id="COG4630">
    <property type="taxonomic scope" value="Bacteria"/>
</dbReference>
<dbReference type="PROSITE" id="PS51387">
    <property type="entry name" value="FAD_PCMH"/>
    <property type="match status" value="1"/>
</dbReference>
<dbReference type="Pfam" id="PF00111">
    <property type="entry name" value="Fer2"/>
    <property type="match status" value="1"/>
</dbReference>
<dbReference type="SUPFAM" id="SSF55447">
    <property type="entry name" value="CO dehydrogenase flavoprotein C-terminal domain-like"/>
    <property type="match status" value="1"/>
</dbReference>
<sequence>MIQFLLNQTLVSEESLDPNLTVLNYLRENKRRCGTKEGCASGDCGACTVTLGREENGEMVYETANSCLTFVSSLQGKQLITVEDLKQGDKLHPVQQAMVDCHASQCGFCTPGFVMSLFTLQKNSSGWQHKQAEQALAGNLCRCTGYRPIVDAARQACEKPQPDSFQQQAAVTAKRLSALKNDALQTLTQNGNICFVPKTVAQLASLLQDNPQAKLLAGGTDLALQVTQQYKALPVMIALEQVDELKVCQINPHEIVLGAGASLHRCYQLLVSEIPQFSAMLERFASLQVRHQGTLGGNIANGSPIGDTPPMLLALNASLELQQGAQIRRLPLKDFFLSYRKTALRQGEFIRAIVIPKVTGSQVFRAWKVSKRLEDDISAVFAAFLLETDEAGVVTEARLAFGGMAEIARRASYSEQQLLGQPLTLSTLEQACAALEQDFKPLSDFRASADYRLQVAKNLLRRFYASRSDELSLLEVSRYVS</sequence>
<dbReference type="AlphaFoldDB" id="A0A0A4A146"/>
<dbReference type="InterPro" id="IPR036884">
    <property type="entry name" value="2Fe-2S-bd_dom_sf"/>
</dbReference>
<feature type="domain" description="2Fe-2S ferredoxin-type" evidence="6">
    <location>
        <begin position="1"/>
        <end position="85"/>
    </location>
</feature>
<dbReference type="InterPro" id="IPR016169">
    <property type="entry name" value="FAD-bd_PCMH_sub2"/>
</dbReference>
<dbReference type="InterPro" id="IPR036010">
    <property type="entry name" value="2Fe-2S_ferredoxin-like_sf"/>
</dbReference>
<dbReference type="SUPFAM" id="SSF54292">
    <property type="entry name" value="2Fe-2S ferredoxin-like"/>
    <property type="match status" value="1"/>
</dbReference>
<keyword evidence="3" id="KW-0274">FAD</keyword>
<dbReference type="SMART" id="SM01092">
    <property type="entry name" value="CO_deh_flav_C"/>
    <property type="match status" value="1"/>
</dbReference>
<name>A0A0A4A146_9GAMM</name>
<dbReference type="Gene3D" id="1.10.150.120">
    <property type="entry name" value="[2Fe-2S]-binding domain"/>
    <property type="match status" value="1"/>
</dbReference>
<dbReference type="SUPFAM" id="SSF47741">
    <property type="entry name" value="CO dehydrogenase ISP C-domain like"/>
    <property type="match status" value="1"/>
</dbReference>
<dbReference type="GO" id="GO:0051537">
    <property type="term" value="F:2 iron, 2 sulfur cluster binding"/>
    <property type="evidence" value="ECO:0007669"/>
    <property type="project" value="InterPro"/>
</dbReference>
<dbReference type="PIRSF" id="PIRSF036557">
    <property type="entry name" value="XdhA_RC"/>
    <property type="match status" value="1"/>
</dbReference>
<protein>
    <submittedName>
        <fullName evidence="8">FAD-binding molybdopterin dehydrogenase</fullName>
    </submittedName>
</protein>
<proteinExistence type="predicted"/>
<dbReference type="SUPFAM" id="SSF56176">
    <property type="entry name" value="FAD-binding/transporter-associated domain-like"/>
    <property type="match status" value="1"/>
</dbReference>
<evidence type="ECO:0000256" key="3">
    <source>
        <dbReference type="ARBA" id="ARBA00022827"/>
    </source>
</evidence>
<evidence type="ECO:0000256" key="5">
    <source>
        <dbReference type="ARBA" id="ARBA00023004"/>
    </source>
</evidence>
<dbReference type="InterPro" id="IPR036683">
    <property type="entry name" value="CO_DH_flav_C_dom_sf"/>
</dbReference>
<keyword evidence="2" id="KW-0479">Metal-binding</keyword>
<keyword evidence="5" id="KW-0408">Iron</keyword>
<evidence type="ECO:0000256" key="2">
    <source>
        <dbReference type="ARBA" id="ARBA00022723"/>
    </source>
</evidence>
<evidence type="ECO:0000256" key="1">
    <source>
        <dbReference type="ARBA" id="ARBA00022630"/>
    </source>
</evidence>
<dbReference type="GO" id="GO:0004854">
    <property type="term" value="F:xanthine dehydrogenase activity"/>
    <property type="evidence" value="ECO:0007669"/>
    <property type="project" value="InterPro"/>
</dbReference>
<dbReference type="CDD" id="cd00207">
    <property type="entry name" value="fer2"/>
    <property type="match status" value="1"/>
</dbReference>